<dbReference type="GO" id="GO:0004081">
    <property type="term" value="F:bis(5'-nucleosyl)-tetraphosphatase (asymmetrical) activity"/>
    <property type="evidence" value="ECO:0007669"/>
    <property type="project" value="UniProtKB-ARBA"/>
</dbReference>
<dbReference type="GO" id="GO:0015966">
    <property type="term" value="P:diadenosine tetraphosphate biosynthetic process"/>
    <property type="evidence" value="ECO:0007669"/>
    <property type="project" value="UniProtKB-ARBA"/>
</dbReference>
<keyword evidence="7 8" id="KW-0030">Aminoacyl-tRNA synthetase</keyword>
<dbReference type="GO" id="GO:0005737">
    <property type="term" value="C:cytoplasm"/>
    <property type="evidence" value="ECO:0007669"/>
    <property type="project" value="UniProtKB-SubCell"/>
</dbReference>
<dbReference type="InterPro" id="IPR027031">
    <property type="entry name" value="Gly-tRNA_synthase/POLG2"/>
</dbReference>
<dbReference type="EC" id="6.1.1.14" evidence="8"/>
<comment type="function">
    <text evidence="8">Catalyzes the attachment of glycine to tRNA(Gly).</text>
</comment>
<dbReference type="PROSITE" id="PS50862">
    <property type="entry name" value="AA_TRNA_LIGASE_II"/>
    <property type="match status" value="1"/>
</dbReference>
<feature type="binding site" evidence="8">
    <location>
        <begin position="199"/>
        <end position="204"/>
    </location>
    <ligand>
        <name>ATP</name>
        <dbReference type="ChEBI" id="CHEBI:30616"/>
    </ligand>
</feature>
<name>A0A855X0U1_9BACT</name>
<dbReference type="NCBIfam" id="TIGR00389">
    <property type="entry name" value="glyS_dimeric"/>
    <property type="match status" value="1"/>
</dbReference>
<evidence type="ECO:0000256" key="5">
    <source>
        <dbReference type="ARBA" id="ARBA00022840"/>
    </source>
</evidence>
<dbReference type="Gene3D" id="3.40.50.800">
    <property type="entry name" value="Anticodon-binding domain"/>
    <property type="match status" value="1"/>
</dbReference>
<dbReference type="InterPro" id="IPR045864">
    <property type="entry name" value="aa-tRNA-synth_II/BPL/LPL"/>
</dbReference>
<keyword evidence="4 8" id="KW-0547">Nucleotide-binding</keyword>
<dbReference type="AlphaFoldDB" id="A0A855X0U1"/>
<gene>
    <name evidence="8" type="primary">glyQS</name>
    <name evidence="10" type="ORF">C3F09_06580</name>
</gene>
<dbReference type="InterPro" id="IPR036621">
    <property type="entry name" value="Anticodon-bd_dom_sf"/>
</dbReference>
<dbReference type="CDD" id="cd00774">
    <property type="entry name" value="GlyRS-like_core"/>
    <property type="match status" value="1"/>
</dbReference>
<keyword evidence="6 8" id="KW-0648">Protein biosynthesis</keyword>
<evidence type="ECO:0000256" key="6">
    <source>
        <dbReference type="ARBA" id="ARBA00022917"/>
    </source>
</evidence>
<dbReference type="PRINTS" id="PR01043">
    <property type="entry name" value="TRNASYNTHGLY"/>
</dbReference>
<dbReference type="InterPro" id="IPR002315">
    <property type="entry name" value="tRNA-synt_gly"/>
</dbReference>
<dbReference type="InterPro" id="IPR004154">
    <property type="entry name" value="Anticodon-bd"/>
</dbReference>
<dbReference type="InterPro" id="IPR033731">
    <property type="entry name" value="GlyRS-like_core"/>
</dbReference>
<dbReference type="PANTHER" id="PTHR10745:SF8">
    <property type="entry name" value="DNA POLYMERASE SUBUNIT GAMMA-2, MITOCHONDRIAL"/>
    <property type="match status" value="1"/>
</dbReference>
<keyword evidence="3 8" id="KW-0436">Ligase</keyword>
<evidence type="ECO:0000313" key="11">
    <source>
        <dbReference type="Proteomes" id="UP000250918"/>
    </source>
</evidence>
<dbReference type="EMBL" id="PQAP01000083">
    <property type="protein sequence ID" value="PWB72508.1"/>
    <property type="molecule type" value="Genomic_DNA"/>
</dbReference>
<feature type="binding site" evidence="8">
    <location>
        <position position="104"/>
    </location>
    <ligand>
        <name>substrate</name>
    </ligand>
</feature>
<evidence type="ECO:0000259" key="9">
    <source>
        <dbReference type="PROSITE" id="PS50862"/>
    </source>
</evidence>
<feature type="binding site" evidence="8">
    <location>
        <begin position="313"/>
        <end position="317"/>
    </location>
    <ligand>
        <name>substrate</name>
    </ligand>
</feature>
<comment type="subunit">
    <text evidence="8">Homodimer.</text>
</comment>
<dbReference type="NCBIfam" id="NF003211">
    <property type="entry name" value="PRK04173.1"/>
    <property type="match status" value="1"/>
</dbReference>
<feature type="domain" description="Aminoacyl-transfer RNA synthetases class-II family profile" evidence="9">
    <location>
        <begin position="12"/>
        <end position="347"/>
    </location>
</feature>
<dbReference type="GO" id="GO:0004820">
    <property type="term" value="F:glycine-tRNA ligase activity"/>
    <property type="evidence" value="ECO:0007669"/>
    <property type="project" value="UniProtKB-UniRule"/>
</dbReference>
<dbReference type="InterPro" id="IPR022961">
    <property type="entry name" value="Gly_tRNA_ligase_bac"/>
</dbReference>
<feature type="binding site" evidence="8">
    <location>
        <begin position="204"/>
        <end position="208"/>
    </location>
    <ligand>
        <name>substrate</name>
    </ligand>
</feature>
<evidence type="ECO:0000256" key="1">
    <source>
        <dbReference type="ARBA" id="ARBA00008226"/>
    </source>
</evidence>
<feature type="binding site" evidence="8">
    <location>
        <begin position="189"/>
        <end position="191"/>
    </location>
    <ligand>
        <name>ATP</name>
        <dbReference type="ChEBI" id="CHEBI:30616"/>
    </ligand>
</feature>
<comment type="caution">
    <text evidence="10">The sequence shown here is derived from an EMBL/GenBank/DDBJ whole genome shotgun (WGS) entry which is preliminary data.</text>
</comment>
<dbReference type="GO" id="GO:0005524">
    <property type="term" value="F:ATP binding"/>
    <property type="evidence" value="ECO:0007669"/>
    <property type="project" value="UniProtKB-UniRule"/>
</dbReference>
<evidence type="ECO:0000256" key="4">
    <source>
        <dbReference type="ARBA" id="ARBA00022741"/>
    </source>
</evidence>
<dbReference type="SUPFAM" id="SSF52954">
    <property type="entry name" value="Class II aaRS ABD-related"/>
    <property type="match status" value="1"/>
</dbReference>
<dbReference type="SUPFAM" id="SSF55681">
    <property type="entry name" value="Class II aaRS and biotin synthetases"/>
    <property type="match status" value="1"/>
</dbReference>
<accession>A0A855X0U1</accession>
<comment type="similarity">
    <text evidence="1 8">Belongs to the class-II aminoacyl-tRNA synthetase family.</text>
</comment>
<dbReference type="InterPro" id="IPR006195">
    <property type="entry name" value="aa-tRNA-synth_II"/>
</dbReference>
<dbReference type="HAMAP" id="MF_00253_B">
    <property type="entry name" value="Gly_tRNA_synth_B"/>
    <property type="match status" value="1"/>
</dbReference>
<evidence type="ECO:0000256" key="7">
    <source>
        <dbReference type="ARBA" id="ARBA00023146"/>
    </source>
</evidence>
<organism evidence="10 11">
    <name type="scientific">candidate division GN15 bacterium</name>
    <dbReference type="NCBI Taxonomy" id="2072418"/>
    <lineage>
        <taxon>Bacteria</taxon>
        <taxon>candidate division GN15</taxon>
    </lineage>
</organism>
<dbReference type="PANTHER" id="PTHR10745">
    <property type="entry name" value="GLYCYL-TRNA SYNTHETASE/DNA POLYMERASE SUBUNIT GAMMA-2"/>
    <property type="match status" value="1"/>
</dbReference>
<protein>
    <recommendedName>
        <fullName evidence="8">Glycine--tRNA ligase</fullName>
        <ecNumber evidence="8">6.1.1.14</ecNumber>
    </recommendedName>
    <alternativeName>
        <fullName evidence="8">Glycyl-tRNA synthetase</fullName>
        <shortName evidence="8">GlyRS</shortName>
    </alternativeName>
</protein>
<comment type="catalytic activity">
    <reaction evidence="8">
        <text>tRNA(Gly) + glycine + ATP = glycyl-tRNA(Gly) + AMP + diphosphate</text>
        <dbReference type="Rhea" id="RHEA:16013"/>
        <dbReference type="Rhea" id="RHEA-COMP:9664"/>
        <dbReference type="Rhea" id="RHEA-COMP:9683"/>
        <dbReference type="ChEBI" id="CHEBI:30616"/>
        <dbReference type="ChEBI" id="CHEBI:33019"/>
        <dbReference type="ChEBI" id="CHEBI:57305"/>
        <dbReference type="ChEBI" id="CHEBI:78442"/>
        <dbReference type="ChEBI" id="CHEBI:78522"/>
        <dbReference type="ChEBI" id="CHEBI:456215"/>
        <dbReference type="EC" id="6.1.1.14"/>
    </reaction>
</comment>
<feature type="binding site" evidence="8">
    <location>
        <begin position="317"/>
        <end position="320"/>
    </location>
    <ligand>
        <name>ATP</name>
        <dbReference type="ChEBI" id="CHEBI:30616"/>
    </ligand>
</feature>
<dbReference type="Gene3D" id="3.30.930.10">
    <property type="entry name" value="Bira Bifunctional Protein, Domain 2"/>
    <property type="match status" value="1"/>
</dbReference>
<proteinExistence type="inferred from homology"/>
<dbReference type="CDD" id="cd00858">
    <property type="entry name" value="GlyRS_anticodon"/>
    <property type="match status" value="1"/>
</dbReference>
<feature type="binding site" evidence="8">
    <location>
        <begin position="273"/>
        <end position="274"/>
    </location>
    <ligand>
        <name>ATP</name>
        <dbReference type="ChEBI" id="CHEBI:30616"/>
    </ligand>
</feature>
<dbReference type="Pfam" id="PF00587">
    <property type="entry name" value="tRNA-synt_2b"/>
    <property type="match status" value="1"/>
</dbReference>
<feature type="binding site" evidence="8">
    <location>
        <position position="157"/>
    </location>
    <ligand>
        <name>substrate</name>
    </ligand>
</feature>
<evidence type="ECO:0000256" key="3">
    <source>
        <dbReference type="ARBA" id="ARBA00022598"/>
    </source>
</evidence>
<dbReference type="InterPro" id="IPR002314">
    <property type="entry name" value="aa-tRNA-synt_IIb"/>
</dbReference>
<dbReference type="FunFam" id="3.40.50.800:FF:000002">
    <property type="entry name" value="Glycine--tRNA ligase"/>
    <property type="match status" value="1"/>
</dbReference>
<dbReference type="GO" id="GO:0006426">
    <property type="term" value="P:glycyl-tRNA aminoacylation"/>
    <property type="evidence" value="ECO:0007669"/>
    <property type="project" value="UniProtKB-UniRule"/>
</dbReference>
<keyword evidence="5 8" id="KW-0067">ATP-binding</keyword>
<dbReference type="Proteomes" id="UP000250918">
    <property type="component" value="Unassembled WGS sequence"/>
</dbReference>
<reference evidence="10 11" key="1">
    <citation type="journal article" date="2018" name="ISME J.">
        <title>A methanotrophic archaeon couples anaerobic oxidation of methane to Fe(III) reduction.</title>
        <authorList>
            <person name="Cai C."/>
            <person name="Leu A.O."/>
            <person name="Xie G.J."/>
            <person name="Guo J."/>
            <person name="Feng Y."/>
            <person name="Zhao J.X."/>
            <person name="Tyson G.W."/>
            <person name="Yuan Z."/>
            <person name="Hu S."/>
        </authorList>
    </citation>
    <scope>NUCLEOTIDE SEQUENCE [LARGE SCALE GENOMIC DNA]</scope>
    <source>
        <strain evidence="10">FeB_12</strain>
    </source>
</reference>
<keyword evidence="2 8" id="KW-0963">Cytoplasm</keyword>
<evidence type="ECO:0000256" key="2">
    <source>
        <dbReference type="ARBA" id="ARBA00022490"/>
    </source>
</evidence>
<evidence type="ECO:0000256" key="8">
    <source>
        <dbReference type="HAMAP-Rule" id="MF_00253"/>
    </source>
</evidence>
<dbReference type="Pfam" id="PF03129">
    <property type="entry name" value="HGTP_anticodon"/>
    <property type="match status" value="1"/>
</dbReference>
<sequence length="446" mass="51743">MSAKPATNDTMDKIVSLCKRRGYVYPSSEIYGGLGSCWDYGPLGAELKRNLKSFWWEAMTNRRDDIEGLDAAILMHPQVWVTSGHVAEFTDPLVDCKKCKARFRADKLAEARCPLKPSKSPLECGGELTEARKFNLMFKTFMGPVEDESAIVYMRPETAQGIYVNFLNVKNSSRQKIPFGIAQIGKAFRNEITPGNFIFRTREFEQMEMQFFIHPSEDEKWFEYWRQERWNWYKDLGIRMEKLRWHQHGEGELAHYAKAAYDIEYEYPFGWQELEGVHNRTDFDLSRHMQATNKDLRYFDERFPEKFVPYIIETSAGCDRTLLTILVDAYDEIEVKGETRVFLRLSPKVAPIKAAIFPLVNKEGMPEYAEKVYHDLKKKFKVFYDDSGAVGRRYARMDEAGCPFCITVDGQTLQDNTMTLRDRDSMEQTRLTATEIADFLTAKIGG</sequence>
<evidence type="ECO:0000313" key="10">
    <source>
        <dbReference type="EMBL" id="PWB72508.1"/>
    </source>
</evidence>
<comment type="subcellular location">
    <subcellularLocation>
        <location evidence="8">Cytoplasm</location>
    </subcellularLocation>
</comment>
<dbReference type="GO" id="GO:0070062">
    <property type="term" value="C:extracellular exosome"/>
    <property type="evidence" value="ECO:0007669"/>
    <property type="project" value="UniProtKB-ARBA"/>
</dbReference>
<dbReference type="GO" id="GO:1990742">
    <property type="term" value="C:microvesicle"/>
    <property type="evidence" value="ECO:0007669"/>
    <property type="project" value="UniProtKB-ARBA"/>
</dbReference>